<evidence type="ECO:0000313" key="7">
    <source>
        <dbReference type="Proteomes" id="UP000254069"/>
    </source>
</evidence>
<organism evidence="6 7">
    <name type="scientific">Shewanella algae</name>
    <dbReference type="NCBI Taxonomy" id="38313"/>
    <lineage>
        <taxon>Bacteria</taxon>
        <taxon>Pseudomonadati</taxon>
        <taxon>Pseudomonadota</taxon>
        <taxon>Gammaproteobacteria</taxon>
        <taxon>Alteromonadales</taxon>
        <taxon>Shewanellaceae</taxon>
        <taxon>Shewanella</taxon>
    </lineage>
</organism>
<dbReference type="PANTHER" id="PTHR34535">
    <property type="entry name" value="HYDROGENASE MATURATION FACTOR HYPA"/>
    <property type="match status" value="1"/>
</dbReference>
<dbReference type="HAMAP" id="MF_00213">
    <property type="entry name" value="HypA_HybF"/>
    <property type="match status" value="1"/>
</dbReference>
<dbReference type="GO" id="GO:0008270">
    <property type="term" value="F:zinc ion binding"/>
    <property type="evidence" value="ECO:0007669"/>
    <property type="project" value="UniProtKB-UniRule"/>
</dbReference>
<dbReference type="Proteomes" id="UP000254069">
    <property type="component" value="Unassembled WGS sequence"/>
</dbReference>
<reference evidence="6 7" key="1">
    <citation type="submission" date="2018-06" db="EMBL/GenBank/DDBJ databases">
        <authorList>
            <consortium name="Pathogen Informatics"/>
            <person name="Doyle S."/>
        </authorList>
    </citation>
    <scope>NUCLEOTIDE SEQUENCE [LARGE SCALE GENOMIC DNA]</scope>
    <source>
        <strain evidence="6 7">NCTC10738</strain>
    </source>
</reference>
<dbReference type="GO" id="GO:0051604">
    <property type="term" value="P:protein maturation"/>
    <property type="evidence" value="ECO:0007669"/>
    <property type="project" value="InterPro"/>
</dbReference>
<evidence type="ECO:0000256" key="4">
    <source>
        <dbReference type="ARBA" id="ARBA00022833"/>
    </source>
</evidence>
<protein>
    <recommendedName>
        <fullName evidence="5">Hydrogenase maturation factor HypA</fullName>
    </recommendedName>
</protein>
<dbReference type="PIRSF" id="PIRSF004761">
    <property type="entry name" value="Hydrgn_mat_HypA"/>
    <property type="match status" value="1"/>
</dbReference>
<evidence type="ECO:0000256" key="2">
    <source>
        <dbReference type="ARBA" id="ARBA00022596"/>
    </source>
</evidence>
<feature type="binding site" evidence="5">
    <location>
        <position position="76"/>
    </location>
    <ligand>
        <name>Zn(2+)</name>
        <dbReference type="ChEBI" id="CHEBI:29105"/>
    </ligand>
</feature>
<name>A0A380BRJ8_9GAMM</name>
<comment type="function">
    <text evidence="5">Involved in the maturation of [NiFe] hydrogenases. Required for nickel insertion into the metal center of the hydrogenase.</text>
</comment>
<dbReference type="Pfam" id="PF01155">
    <property type="entry name" value="HypA"/>
    <property type="match status" value="1"/>
</dbReference>
<keyword evidence="2 5" id="KW-0533">Nickel</keyword>
<dbReference type="Gene3D" id="3.30.2320.80">
    <property type="match status" value="1"/>
</dbReference>
<accession>A0A380BRJ8</accession>
<dbReference type="EMBL" id="UGYO01000002">
    <property type="protein sequence ID" value="SUJ05319.1"/>
    <property type="molecule type" value="Genomic_DNA"/>
</dbReference>
<sequence length="115" mass="12775">MHEYSIVSALMEQCQQLAAEHGAKGIARVAIKIGAMSGVEPELVRTAFNTFREHSVCHQAVLDIDIAPLTLSCNRCQQQSTPEERTVICPHCHSQDTRVIDGEDMLLMQLELITD</sequence>
<proteinExistence type="inferred from homology"/>
<dbReference type="NCBIfam" id="TIGR00100">
    <property type="entry name" value="hypA"/>
    <property type="match status" value="1"/>
</dbReference>
<dbReference type="InterPro" id="IPR000688">
    <property type="entry name" value="HypA/HybF"/>
</dbReference>
<dbReference type="AlphaFoldDB" id="A0A380BRJ8"/>
<gene>
    <name evidence="5 6" type="primary">hypA</name>
    <name evidence="6" type="ORF">NCTC10738_03797</name>
</gene>
<keyword evidence="7" id="KW-1185">Reference proteome</keyword>
<keyword evidence="4 5" id="KW-0862">Zinc</keyword>
<evidence type="ECO:0000313" key="6">
    <source>
        <dbReference type="EMBL" id="SUJ05319.1"/>
    </source>
</evidence>
<dbReference type="PROSITE" id="PS01249">
    <property type="entry name" value="HYPA"/>
    <property type="match status" value="1"/>
</dbReference>
<feature type="binding site" evidence="5">
    <location>
        <position position="92"/>
    </location>
    <ligand>
        <name>Zn(2+)</name>
        <dbReference type="ChEBI" id="CHEBI:29105"/>
    </ligand>
</feature>
<feature type="binding site" evidence="5">
    <location>
        <position position="89"/>
    </location>
    <ligand>
        <name>Zn(2+)</name>
        <dbReference type="ChEBI" id="CHEBI:29105"/>
    </ligand>
</feature>
<comment type="similarity">
    <text evidence="1 5">Belongs to the HypA/HybF family.</text>
</comment>
<dbReference type="InterPro" id="IPR020538">
    <property type="entry name" value="Hydgase_Ni_incorp_HypA/HybF_CS"/>
</dbReference>
<feature type="binding site" evidence="5">
    <location>
        <position position="2"/>
    </location>
    <ligand>
        <name>Ni(2+)</name>
        <dbReference type="ChEBI" id="CHEBI:49786"/>
    </ligand>
</feature>
<dbReference type="GO" id="GO:0016151">
    <property type="term" value="F:nickel cation binding"/>
    <property type="evidence" value="ECO:0007669"/>
    <property type="project" value="UniProtKB-UniRule"/>
</dbReference>
<keyword evidence="3 5" id="KW-0479">Metal-binding</keyword>
<dbReference type="PANTHER" id="PTHR34535:SF3">
    <property type="entry name" value="HYDROGENASE MATURATION FACTOR HYPA"/>
    <property type="match status" value="1"/>
</dbReference>
<evidence type="ECO:0000256" key="5">
    <source>
        <dbReference type="HAMAP-Rule" id="MF_00213"/>
    </source>
</evidence>
<dbReference type="GeneID" id="93809355"/>
<feature type="binding site" evidence="5">
    <location>
        <position position="73"/>
    </location>
    <ligand>
        <name>Zn(2+)</name>
        <dbReference type="ChEBI" id="CHEBI:29105"/>
    </ligand>
</feature>
<evidence type="ECO:0000256" key="3">
    <source>
        <dbReference type="ARBA" id="ARBA00022723"/>
    </source>
</evidence>
<dbReference type="RefSeq" id="WP_025010284.1">
    <property type="nucleotide sequence ID" value="NZ_CP068230.1"/>
</dbReference>
<evidence type="ECO:0000256" key="1">
    <source>
        <dbReference type="ARBA" id="ARBA00010748"/>
    </source>
</evidence>